<protein>
    <submittedName>
        <fullName evidence="2">Beta-carotene isomerase D27, chloroplastic-like</fullName>
    </submittedName>
</protein>
<organism evidence="1 2">
    <name type="scientific">Elaeis guineensis var. tenera</name>
    <name type="common">Oil palm</name>
    <dbReference type="NCBI Taxonomy" id="51953"/>
    <lineage>
        <taxon>Eukaryota</taxon>
        <taxon>Viridiplantae</taxon>
        <taxon>Streptophyta</taxon>
        <taxon>Embryophyta</taxon>
        <taxon>Tracheophyta</taxon>
        <taxon>Spermatophyta</taxon>
        <taxon>Magnoliopsida</taxon>
        <taxon>Liliopsida</taxon>
        <taxon>Arecaceae</taxon>
        <taxon>Arecoideae</taxon>
        <taxon>Cocoseae</taxon>
        <taxon>Elaeidinae</taxon>
        <taxon>Elaeis</taxon>
    </lineage>
</organism>
<dbReference type="KEGG" id="egu:105037147"/>
<dbReference type="GO" id="GO:0009536">
    <property type="term" value="C:plastid"/>
    <property type="evidence" value="ECO:0007669"/>
    <property type="project" value="TreeGrafter"/>
</dbReference>
<keyword evidence="1" id="KW-1185">Reference proteome</keyword>
<dbReference type="InterPro" id="IPR038938">
    <property type="entry name" value="D27-like"/>
</dbReference>
<dbReference type="GO" id="GO:0016859">
    <property type="term" value="F:cis-trans isomerase activity"/>
    <property type="evidence" value="ECO:0007669"/>
    <property type="project" value="TreeGrafter"/>
</dbReference>
<name>A0A6I9QKU1_ELAGV</name>
<dbReference type="GO" id="GO:1901601">
    <property type="term" value="P:strigolactone biosynthetic process"/>
    <property type="evidence" value="ECO:0007669"/>
    <property type="project" value="TreeGrafter"/>
</dbReference>
<dbReference type="PANTHER" id="PTHR33591">
    <property type="entry name" value="BETA-CAROTENE ISOMERASE D27"/>
    <property type="match status" value="1"/>
</dbReference>
<accession>A0A6I9QKU1</accession>
<dbReference type="InParanoid" id="A0A6I9QKU1"/>
<dbReference type="RefSeq" id="XP_010911145.2">
    <property type="nucleotide sequence ID" value="XM_010912843.3"/>
</dbReference>
<evidence type="ECO:0000313" key="2">
    <source>
        <dbReference type="RefSeq" id="XP_010911145.2"/>
    </source>
</evidence>
<dbReference type="AlphaFoldDB" id="A0A6I9QKU1"/>
<sequence>MACSLLLPYGGPKAIPKIHQRPAHKLKPPPLFVAVMAEPKKAVGRTTPAMDKTVYKDNWFHRLAIHHLSESLQATAGMRNKKEGYESIVEAAGMVRRRYDAKGQQELVIQALNMAFPGFILKMASPVFCLVKDLIMKLIL</sequence>
<reference evidence="2" key="1">
    <citation type="submission" date="2025-08" db="UniProtKB">
        <authorList>
            <consortium name="RefSeq"/>
        </authorList>
    </citation>
    <scope>IDENTIFICATION</scope>
</reference>
<gene>
    <name evidence="2" type="primary">LOC105037147</name>
</gene>
<dbReference type="Proteomes" id="UP000504607">
    <property type="component" value="Unplaced"/>
</dbReference>
<dbReference type="PANTHER" id="PTHR33591:SF1">
    <property type="entry name" value="BETA-CAROTENE ISOMERASE D27, CHLOROPLASTIC"/>
    <property type="match status" value="1"/>
</dbReference>
<dbReference type="GeneID" id="105037147"/>
<evidence type="ECO:0000313" key="1">
    <source>
        <dbReference type="Proteomes" id="UP000504607"/>
    </source>
</evidence>
<proteinExistence type="predicted"/>
<dbReference type="OrthoDB" id="416096at2759"/>